<dbReference type="SUPFAM" id="SSF89155">
    <property type="entry name" value="TorD-like"/>
    <property type="match status" value="1"/>
</dbReference>
<name>A0A101XRU3_9BACL</name>
<dbReference type="PANTHER" id="PTHR43680:SF2">
    <property type="entry name" value="NITRATE REDUCTASE MOLYBDENUM COFACTOR ASSEMBLY CHAPERONE NARJ"/>
    <property type="match status" value="1"/>
</dbReference>
<organism evidence="2 3">
    <name type="scientific">Ferroacidibacillus organovorans</name>
    <dbReference type="NCBI Taxonomy" id="1765683"/>
    <lineage>
        <taxon>Bacteria</taxon>
        <taxon>Bacillati</taxon>
        <taxon>Bacillota</taxon>
        <taxon>Bacilli</taxon>
        <taxon>Bacillales</taxon>
        <taxon>Alicyclobacillaceae</taxon>
        <taxon>Ferroacidibacillus</taxon>
    </lineage>
</organism>
<dbReference type="AlphaFoldDB" id="A0A101XRU3"/>
<dbReference type="PANTHER" id="PTHR43680">
    <property type="entry name" value="NITRATE REDUCTASE MOLYBDENUM COFACTOR ASSEMBLY CHAPERONE"/>
    <property type="match status" value="1"/>
</dbReference>
<dbReference type="InterPro" id="IPR020945">
    <property type="entry name" value="DMSO/NO3_reduct_chaperone"/>
</dbReference>
<dbReference type="GO" id="GO:0042128">
    <property type="term" value="P:nitrate assimilation"/>
    <property type="evidence" value="ECO:0007669"/>
    <property type="project" value="UniProtKB-KW"/>
</dbReference>
<dbReference type="EMBL" id="LPVJ01000019">
    <property type="protein sequence ID" value="KUO96369.1"/>
    <property type="molecule type" value="Genomic_DNA"/>
</dbReference>
<dbReference type="OrthoDB" id="5296272at2"/>
<dbReference type="NCBIfam" id="TIGR00684">
    <property type="entry name" value="narJ"/>
    <property type="match status" value="1"/>
</dbReference>
<evidence type="ECO:0000256" key="1">
    <source>
        <dbReference type="ARBA" id="ARBA00023063"/>
    </source>
</evidence>
<evidence type="ECO:0008006" key="4">
    <source>
        <dbReference type="Google" id="ProtNLM"/>
    </source>
</evidence>
<evidence type="ECO:0000313" key="2">
    <source>
        <dbReference type="EMBL" id="KUO96369.1"/>
    </source>
</evidence>
<dbReference type="RefSeq" id="WP_067714474.1">
    <property type="nucleotide sequence ID" value="NZ_LPVJ01000019.1"/>
</dbReference>
<dbReference type="Pfam" id="PF02613">
    <property type="entry name" value="Nitrate_red_del"/>
    <property type="match status" value="1"/>
</dbReference>
<accession>A0A101XRU3</accession>
<dbReference type="Proteomes" id="UP000053557">
    <property type="component" value="Unassembled WGS sequence"/>
</dbReference>
<protein>
    <recommendedName>
        <fullName evidence="4">Nitrate reductase molybdenum cofactor assembly chaperone</fullName>
    </recommendedName>
</protein>
<dbReference type="InterPro" id="IPR003765">
    <property type="entry name" value="NO3_reductase_chaperone_NarJ"/>
</dbReference>
<keyword evidence="3" id="KW-1185">Reference proteome</keyword>
<dbReference type="GO" id="GO:0051131">
    <property type="term" value="P:chaperone-mediated protein complex assembly"/>
    <property type="evidence" value="ECO:0007669"/>
    <property type="project" value="InterPro"/>
</dbReference>
<dbReference type="GO" id="GO:0016530">
    <property type="term" value="F:metallochaperone activity"/>
    <property type="evidence" value="ECO:0007669"/>
    <property type="project" value="TreeGrafter"/>
</dbReference>
<sequence length="196" mass="22219">MTLQERMKIASILLVYPEKNFSEILEEIEMVCKESEDKLVLASVDALARVPVSDLIRCYVATFDMQESTALYLTAHELGDSRERGDALLRLQALLRGAAFEPLEGELPDYLPLLMEFIAEKPIGMPTDELESRLAVACQMIYERLDEKHPYRKLFELIRDCLPSGQSPLQDEAGAILLKPVVETDLDNLPYPLVYD</sequence>
<dbReference type="InterPro" id="IPR036411">
    <property type="entry name" value="TorD-like_sf"/>
</dbReference>
<proteinExistence type="predicted"/>
<gene>
    <name evidence="2" type="ORF">ATW55_03995</name>
</gene>
<dbReference type="GO" id="GO:0051082">
    <property type="term" value="F:unfolded protein binding"/>
    <property type="evidence" value="ECO:0007669"/>
    <property type="project" value="InterPro"/>
</dbReference>
<evidence type="ECO:0000313" key="3">
    <source>
        <dbReference type="Proteomes" id="UP000053557"/>
    </source>
</evidence>
<keyword evidence="1" id="KW-0534">Nitrate assimilation</keyword>
<comment type="caution">
    <text evidence="2">The sequence shown here is derived from an EMBL/GenBank/DDBJ whole genome shotgun (WGS) entry which is preliminary data.</text>
</comment>
<reference evidence="2 3" key="1">
    <citation type="submission" date="2015-12" db="EMBL/GenBank/DDBJ databases">
        <title>Draft genome sequence of Acidibacillus ferrooxidans ITV001, isolated from a chalcopyrite acid mine drainage site in Brazil.</title>
        <authorList>
            <person name="Dall'Agnol H."/>
            <person name="Nancucheo I."/>
            <person name="Johnson B."/>
            <person name="Oliveira R."/>
            <person name="Leite L."/>
            <person name="Pylro V."/>
            <person name="Nunes G.L."/>
            <person name="Tzotzos G."/>
            <person name="Fernandes G.R."/>
            <person name="Dutra J."/>
            <person name="Orellana S.C."/>
            <person name="Oliveira G."/>
        </authorList>
    </citation>
    <scope>NUCLEOTIDE SEQUENCE [LARGE SCALE GENOMIC DNA]</scope>
    <source>
        <strain evidence="3">ITV01</strain>
    </source>
</reference>